<comment type="similarity">
    <text evidence="9">Belongs to the glycosyltransferase 9 family.</text>
</comment>
<evidence type="ECO:0000256" key="2">
    <source>
        <dbReference type="ARBA" id="ARBA00004713"/>
    </source>
</evidence>
<evidence type="ECO:0000256" key="6">
    <source>
        <dbReference type="ARBA" id="ARBA00022679"/>
    </source>
</evidence>
<dbReference type="InterPro" id="IPR002201">
    <property type="entry name" value="Glyco_trans_9"/>
</dbReference>
<dbReference type="Proteomes" id="UP001596270">
    <property type="component" value="Unassembled WGS sequence"/>
</dbReference>
<evidence type="ECO:0000256" key="5">
    <source>
        <dbReference type="ARBA" id="ARBA00022676"/>
    </source>
</evidence>
<comment type="caution">
    <text evidence="14">The sequence shown here is derived from an EMBL/GenBank/DDBJ whole genome shotgun (WGS) entry which is preliminary data.</text>
</comment>
<evidence type="ECO:0000256" key="10">
    <source>
        <dbReference type="ARBA" id="ARBA00044041"/>
    </source>
</evidence>
<sequence>MKILLVKLSSLGDVVHALPVVQDIRAAMPDAQIDWVVEKAFAPLLSKCAGLQRVIPCEIRRWRKSPFFSAATRSEWRAFRADLQREGYDAVIDLQGLTKSALVARLAKLAPGGKRYALANQTEGSGYEAPTRWVADVAIRMEPHIHAVQRSRELAARALGYTFAPVPDFGLNRPQASVERAQAAIENIADGRRRNTVVFVHGTSRADKEWPLDHWIALGRQLNAAGCKVALAHGNAKELATSQAIAEALDGPDVTVWPMLSLDALTDELAQCGGVIGVDSGVSHIAVALDLPHVQIYNFDTAWRTGPGGFAGGGRQVSVYATPTPGVQAVWQAWLGCRGKV</sequence>
<dbReference type="InterPro" id="IPR051199">
    <property type="entry name" value="LPS_LOS_Heptosyltrfase"/>
</dbReference>
<keyword evidence="15" id="KW-1185">Reference proteome</keyword>
<dbReference type="SUPFAM" id="SSF53756">
    <property type="entry name" value="UDP-Glycosyltransferase/glycogen phosphorylase"/>
    <property type="match status" value="1"/>
</dbReference>
<dbReference type="InterPro" id="IPR011908">
    <property type="entry name" value="LipoPS_heptosylTferase-I"/>
</dbReference>
<dbReference type="CDD" id="cd03789">
    <property type="entry name" value="GT9_LPS_heptosyltransferase"/>
    <property type="match status" value="1"/>
</dbReference>
<dbReference type="PANTHER" id="PTHR30160">
    <property type="entry name" value="TETRAACYLDISACCHARIDE 4'-KINASE-RELATED"/>
    <property type="match status" value="1"/>
</dbReference>
<keyword evidence="3" id="KW-1003">Cell membrane</keyword>
<dbReference type="Pfam" id="PF01075">
    <property type="entry name" value="Glyco_transf_9"/>
    <property type="match status" value="1"/>
</dbReference>
<keyword evidence="5" id="KW-0328">Glycosyltransferase</keyword>
<evidence type="ECO:0000256" key="12">
    <source>
        <dbReference type="ARBA" id="ARBA00044330"/>
    </source>
</evidence>
<dbReference type="Gene3D" id="3.40.50.2000">
    <property type="entry name" value="Glycogen Phosphorylase B"/>
    <property type="match status" value="2"/>
</dbReference>
<evidence type="ECO:0000256" key="9">
    <source>
        <dbReference type="ARBA" id="ARBA00043995"/>
    </source>
</evidence>
<keyword evidence="6" id="KW-0808">Transferase</keyword>
<evidence type="ECO:0000256" key="1">
    <source>
        <dbReference type="ARBA" id="ARBA00004515"/>
    </source>
</evidence>
<dbReference type="EC" id="2.4.99.23" evidence="10"/>
<evidence type="ECO:0000256" key="13">
    <source>
        <dbReference type="ARBA" id="ARBA00049201"/>
    </source>
</evidence>
<accession>A0ABW1U353</accession>
<evidence type="ECO:0000256" key="8">
    <source>
        <dbReference type="ARBA" id="ARBA00023136"/>
    </source>
</evidence>
<dbReference type="RefSeq" id="WP_371438103.1">
    <property type="nucleotide sequence ID" value="NZ_JBHSRS010000083.1"/>
</dbReference>
<protein>
    <recommendedName>
        <fullName evidence="11">Lipopolysaccharide heptosyltransferase 1</fullName>
        <ecNumber evidence="10">2.4.99.23</ecNumber>
    </recommendedName>
    <alternativeName>
        <fullName evidence="12">ADP-heptose:lipopolysaccharide heptosyltransferase I</fullName>
    </alternativeName>
</protein>
<comment type="subcellular location">
    <subcellularLocation>
        <location evidence="1">Cell inner membrane</location>
        <topology evidence="1">Peripheral membrane protein</topology>
        <orientation evidence="1">Cytoplasmic side</orientation>
    </subcellularLocation>
</comment>
<comment type="pathway">
    <text evidence="2">Bacterial outer membrane biogenesis; LPS core biosynthesis.</text>
</comment>
<keyword evidence="4" id="KW-0997">Cell inner membrane</keyword>
<proteinExistence type="inferred from homology"/>
<organism evidence="14 15">
    <name type="scientific">Polaromonas aquatica</name>
    <dbReference type="NCBI Taxonomy" id="332657"/>
    <lineage>
        <taxon>Bacteria</taxon>
        <taxon>Pseudomonadati</taxon>
        <taxon>Pseudomonadota</taxon>
        <taxon>Betaproteobacteria</taxon>
        <taxon>Burkholderiales</taxon>
        <taxon>Comamonadaceae</taxon>
        <taxon>Polaromonas</taxon>
    </lineage>
</organism>
<dbReference type="PANTHER" id="PTHR30160:SF19">
    <property type="entry name" value="LIPOPOLYSACCHARIDE HEPTOSYLTRANSFERASE 1"/>
    <property type="match status" value="1"/>
</dbReference>
<evidence type="ECO:0000313" key="15">
    <source>
        <dbReference type="Proteomes" id="UP001596270"/>
    </source>
</evidence>
<dbReference type="NCBIfam" id="TIGR02193">
    <property type="entry name" value="heptsyl_trn_I"/>
    <property type="match status" value="1"/>
</dbReference>
<gene>
    <name evidence="14" type="primary">waaC</name>
    <name evidence="14" type="ORF">ACFQND_19795</name>
</gene>
<dbReference type="EMBL" id="JBHSRS010000083">
    <property type="protein sequence ID" value="MFC6283477.1"/>
    <property type="molecule type" value="Genomic_DNA"/>
</dbReference>
<evidence type="ECO:0000256" key="3">
    <source>
        <dbReference type="ARBA" id="ARBA00022475"/>
    </source>
</evidence>
<name>A0ABW1U353_9BURK</name>
<evidence type="ECO:0000256" key="4">
    <source>
        <dbReference type="ARBA" id="ARBA00022519"/>
    </source>
</evidence>
<evidence type="ECO:0000256" key="11">
    <source>
        <dbReference type="ARBA" id="ARBA00044190"/>
    </source>
</evidence>
<comment type="catalytic activity">
    <reaction evidence="13">
        <text>an alpha-Kdo-(2-&gt;4)-alpha-Kdo-(2-&gt;6)-lipid A + ADP-L-glycero-beta-D-manno-heptose = an L-alpha-D-Hep-(1-&gt;5)-[alpha-Kdo-(2-&gt;4)]-alpha-Kdo-(2-&gt;6)-lipid A + ADP + H(+)</text>
        <dbReference type="Rhea" id="RHEA:74067"/>
        <dbReference type="ChEBI" id="CHEBI:15378"/>
        <dbReference type="ChEBI" id="CHEBI:61506"/>
        <dbReference type="ChEBI" id="CHEBI:176431"/>
        <dbReference type="ChEBI" id="CHEBI:193068"/>
        <dbReference type="ChEBI" id="CHEBI:456216"/>
        <dbReference type="EC" id="2.4.99.23"/>
    </reaction>
</comment>
<keyword evidence="7" id="KW-0448">Lipopolysaccharide biosynthesis</keyword>
<evidence type="ECO:0000313" key="14">
    <source>
        <dbReference type="EMBL" id="MFC6283477.1"/>
    </source>
</evidence>
<evidence type="ECO:0000256" key="7">
    <source>
        <dbReference type="ARBA" id="ARBA00022985"/>
    </source>
</evidence>
<keyword evidence="8" id="KW-0472">Membrane</keyword>
<reference evidence="15" key="1">
    <citation type="journal article" date="2019" name="Int. J. Syst. Evol. Microbiol.">
        <title>The Global Catalogue of Microorganisms (GCM) 10K type strain sequencing project: providing services to taxonomists for standard genome sequencing and annotation.</title>
        <authorList>
            <consortium name="The Broad Institute Genomics Platform"/>
            <consortium name="The Broad Institute Genome Sequencing Center for Infectious Disease"/>
            <person name="Wu L."/>
            <person name="Ma J."/>
        </authorList>
    </citation>
    <scope>NUCLEOTIDE SEQUENCE [LARGE SCALE GENOMIC DNA]</scope>
    <source>
        <strain evidence="15">CCUG 39402</strain>
    </source>
</reference>